<dbReference type="CDD" id="cd24052">
    <property type="entry name" value="ASKHA_NBD_HpPPX-GppA-like"/>
    <property type="match status" value="1"/>
</dbReference>
<dbReference type="Pfam" id="PF21697">
    <property type="entry name" value="Ppx_C"/>
    <property type="match status" value="1"/>
</dbReference>
<evidence type="ECO:0000313" key="3">
    <source>
        <dbReference type="EMBL" id="EMD84376.1"/>
    </source>
</evidence>
<dbReference type="Gene3D" id="3.30.420.40">
    <property type="match status" value="1"/>
</dbReference>
<dbReference type="Proteomes" id="UP000011717">
    <property type="component" value="Unassembled WGS sequence"/>
</dbReference>
<feature type="domain" description="Exopolyphosphatase C-terminal" evidence="2">
    <location>
        <begin position="322"/>
        <end position="496"/>
    </location>
</feature>
<dbReference type="RefSeq" id="WP_008599711.1">
    <property type="nucleotide sequence ID" value="NZ_AMRV01000001.1"/>
</dbReference>
<protein>
    <submittedName>
        <fullName evidence="3">Exopolyphosphatase</fullName>
    </submittedName>
</protein>
<sequence length="508" mass="54874">MGGAPVRQIDRPSANSPFPVRAVIDIGSNSIRLVAFRADRRTPMALFNEKVMAALGTGVAETGEMRRANMDQGIAALQRFARLCEDMQVTDIKTFATAAVRLSTNGAEFVAAAKEICSLEVETIDGEAEGCFSAKGVLAGIPNAEGVVGDLGGGSLELVRILDGAPTKVVSLPIGSLKLAEVRKHGSEKLRRFIKAALRKVDWAGEGKGLPFYMVGGSWRALAQLQMHLSDHPLPIAHQFEMSPKVVDRLARGVPNLSEKRIAGVRQVSSQRVPHLPGAAILLRAVMKRLGSSHAVVSAYGIREGVFFDGLPKELAERDPLLAATREEGQRHARFPHHAGALMRWIDPLFEREEGEDRRLRRAACELSDVAWRAHPDFRAERSLEIALHGNWVAIDGNGRARLGAALFALNGGVVTDPARRALAQLAPFEELDRAASWGLALRLGQRLTGGTTAPLGGSAIRRKADTLTLQLSPDYAVLRSEAVEKRLAQLATHLGCECRIEIGKIAT</sequence>
<name>M2TRI3_9SPHN</name>
<evidence type="ECO:0000259" key="1">
    <source>
        <dbReference type="Pfam" id="PF02541"/>
    </source>
</evidence>
<dbReference type="InterPro" id="IPR003695">
    <property type="entry name" value="Ppx_GppA_N"/>
</dbReference>
<reference evidence="3 4" key="1">
    <citation type="journal article" date="2013" name="Genome Announc.">
        <title>Draft Genome Sequence of Strain JLT2015T, Belonging to the Family Sphingomonadaceae of the Alphaproteobacteria.</title>
        <authorList>
            <person name="Tang K."/>
            <person name="Liu K."/>
            <person name="Li S."/>
            <person name="Jiao N."/>
        </authorList>
    </citation>
    <scope>NUCLEOTIDE SEQUENCE [LARGE SCALE GENOMIC DNA]</scope>
    <source>
        <strain evidence="3 4">JLT2015</strain>
    </source>
</reference>
<dbReference type="InterPro" id="IPR050273">
    <property type="entry name" value="GppA/Ppx_hydrolase"/>
</dbReference>
<dbReference type="InterPro" id="IPR043129">
    <property type="entry name" value="ATPase_NBD"/>
</dbReference>
<dbReference type="Gene3D" id="3.30.420.150">
    <property type="entry name" value="Exopolyphosphatase. Domain 2"/>
    <property type="match status" value="1"/>
</dbReference>
<dbReference type="GO" id="GO:0016462">
    <property type="term" value="F:pyrophosphatase activity"/>
    <property type="evidence" value="ECO:0007669"/>
    <property type="project" value="TreeGrafter"/>
</dbReference>
<accession>M2TRI3</accession>
<dbReference type="Pfam" id="PF02541">
    <property type="entry name" value="Ppx-GppA"/>
    <property type="match status" value="1"/>
</dbReference>
<dbReference type="OrthoDB" id="3698573at2"/>
<comment type="caution">
    <text evidence="3">The sequence shown here is derived from an EMBL/GenBank/DDBJ whole genome shotgun (WGS) entry which is preliminary data.</text>
</comment>
<evidence type="ECO:0000259" key="2">
    <source>
        <dbReference type="Pfam" id="PF21697"/>
    </source>
</evidence>
<dbReference type="PANTHER" id="PTHR30005">
    <property type="entry name" value="EXOPOLYPHOSPHATASE"/>
    <property type="match status" value="1"/>
</dbReference>
<dbReference type="EMBL" id="AMRV01000001">
    <property type="protein sequence ID" value="EMD84376.1"/>
    <property type="molecule type" value="Genomic_DNA"/>
</dbReference>
<feature type="domain" description="Ppx/GppA phosphatase N-terminal" evidence="1">
    <location>
        <begin position="41"/>
        <end position="314"/>
    </location>
</feature>
<keyword evidence="4" id="KW-1185">Reference proteome</keyword>
<evidence type="ECO:0000313" key="4">
    <source>
        <dbReference type="Proteomes" id="UP000011717"/>
    </source>
</evidence>
<dbReference type="PANTHER" id="PTHR30005:SF0">
    <property type="entry name" value="RETROGRADE REGULATION PROTEIN 2"/>
    <property type="match status" value="1"/>
</dbReference>
<organism evidence="3 4">
    <name type="scientific">Pacificimonas flava</name>
    <dbReference type="NCBI Taxonomy" id="1234595"/>
    <lineage>
        <taxon>Bacteria</taxon>
        <taxon>Pseudomonadati</taxon>
        <taxon>Pseudomonadota</taxon>
        <taxon>Alphaproteobacteria</taxon>
        <taxon>Sphingomonadales</taxon>
        <taxon>Sphingosinicellaceae</taxon>
        <taxon>Pacificimonas</taxon>
    </lineage>
</organism>
<gene>
    <name evidence="3" type="ORF">C725_0306</name>
</gene>
<dbReference type="InterPro" id="IPR048951">
    <property type="entry name" value="Ppx_C"/>
</dbReference>
<dbReference type="AlphaFoldDB" id="M2TRI3"/>
<dbReference type="Gene3D" id="1.10.3210.10">
    <property type="entry name" value="Hypothetical protein af1432"/>
    <property type="match status" value="1"/>
</dbReference>
<dbReference type="SUPFAM" id="SSF53067">
    <property type="entry name" value="Actin-like ATPase domain"/>
    <property type="match status" value="2"/>
</dbReference>
<proteinExistence type="predicted"/>
<dbReference type="PATRIC" id="fig|1234595.3.peg.306"/>